<feature type="compositionally biased region" description="Polar residues" evidence="6">
    <location>
        <begin position="119"/>
        <end position="131"/>
    </location>
</feature>
<evidence type="ECO:0000256" key="4">
    <source>
        <dbReference type="PROSITE-ProRule" id="PRU00192"/>
    </source>
</evidence>
<dbReference type="InterPro" id="IPR003961">
    <property type="entry name" value="FN3_dom"/>
</dbReference>
<dbReference type="SUPFAM" id="SSF50044">
    <property type="entry name" value="SH3-domain"/>
    <property type="match status" value="2"/>
</dbReference>
<dbReference type="InterPro" id="IPR036116">
    <property type="entry name" value="FN3_sf"/>
</dbReference>
<organism evidence="9 10">
    <name type="scientific">Spodoptera exigua</name>
    <name type="common">Beet armyworm</name>
    <name type="synonym">Noctua fulgens</name>
    <dbReference type="NCBI Taxonomy" id="7107"/>
    <lineage>
        <taxon>Eukaryota</taxon>
        <taxon>Metazoa</taxon>
        <taxon>Ecdysozoa</taxon>
        <taxon>Arthropoda</taxon>
        <taxon>Hexapoda</taxon>
        <taxon>Insecta</taxon>
        <taxon>Pterygota</taxon>
        <taxon>Neoptera</taxon>
        <taxon>Endopterygota</taxon>
        <taxon>Lepidoptera</taxon>
        <taxon>Glossata</taxon>
        <taxon>Ditrysia</taxon>
        <taxon>Noctuoidea</taxon>
        <taxon>Noctuidae</taxon>
        <taxon>Amphipyrinae</taxon>
        <taxon>Spodoptera</taxon>
    </lineage>
</organism>
<feature type="domain" description="Fibronectin type-III" evidence="8">
    <location>
        <begin position="539"/>
        <end position="629"/>
    </location>
</feature>
<dbReference type="SUPFAM" id="SSF49265">
    <property type="entry name" value="Fibronectin type III"/>
    <property type="match status" value="2"/>
</dbReference>
<evidence type="ECO:0008006" key="11">
    <source>
        <dbReference type="Google" id="ProtNLM"/>
    </source>
</evidence>
<feature type="region of interest" description="Disordered" evidence="6">
    <location>
        <begin position="875"/>
        <end position="1022"/>
    </location>
</feature>
<feature type="non-terminal residue" evidence="9">
    <location>
        <position position="1"/>
    </location>
</feature>
<dbReference type="EMBL" id="JACKWZ010000072">
    <property type="protein sequence ID" value="KAF9417387.1"/>
    <property type="molecule type" value="Genomic_DNA"/>
</dbReference>
<dbReference type="InterPro" id="IPR013783">
    <property type="entry name" value="Ig-like_fold"/>
</dbReference>
<dbReference type="InterPro" id="IPR057884">
    <property type="entry name" value="FN3_RIM-BP1/2/3"/>
</dbReference>
<name>A0A835GKF5_SPOEX</name>
<dbReference type="InterPro" id="IPR035753">
    <property type="entry name" value="RIM-BP_SH3_2"/>
</dbReference>
<feature type="compositionally biased region" description="Basic and acidic residues" evidence="6">
    <location>
        <begin position="875"/>
        <end position="885"/>
    </location>
</feature>
<accession>A0A835GKF5</accession>
<dbReference type="PANTHER" id="PTHR14234:SF19">
    <property type="entry name" value="RIM-BINDING PROTEIN, ISOFORM F"/>
    <property type="match status" value="1"/>
</dbReference>
<dbReference type="Pfam" id="PF07653">
    <property type="entry name" value="SH3_2"/>
    <property type="match status" value="2"/>
</dbReference>
<keyword evidence="10" id="KW-1185">Reference proteome</keyword>
<dbReference type="GO" id="GO:0045202">
    <property type="term" value="C:synapse"/>
    <property type="evidence" value="ECO:0007669"/>
    <property type="project" value="GOC"/>
</dbReference>
<feature type="domain" description="SH3" evidence="7">
    <location>
        <begin position="1110"/>
        <end position="1181"/>
    </location>
</feature>
<comment type="caution">
    <text evidence="9">The sequence shown here is derived from an EMBL/GenBank/DDBJ whole genome shotgun (WGS) entry which is preliminary data.</text>
</comment>
<dbReference type="InterPro" id="IPR035755">
    <property type="entry name" value="RIM-BP_SH3_3"/>
</dbReference>
<evidence type="ECO:0000256" key="3">
    <source>
        <dbReference type="ARBA" id="ARBA00022737"/>
    </source>
</evidence>
<evidence type="ECO:0000256" key="5">
    <source>
        <dbReference type="SAM" id="Coils"/>
    </source>
</evidence>
<dbReference type="CDD" id="cd12013">
    <property type="entry name" value="SH3_RIM-BP_3"/>
    <property type="match status" value="1"/>
</dbReference>
<evidence type="ECO:0000256" key="6">
    <source>
        <dbReference type="SAM" id="MobiDB-lite"/>
    </source>
</evidence>
<dbReference type="PANTHER" id="PTHR14234">
    <property type="entry name" value="RIM BINDING PROTEIN-RELATED"/>
    <property type="match status" value="1"/>
</dbReference>
<keyword evidence="5" id="KW-0175">Coiled coil</keyword>
<dbReference type="SMART" id="SM00326">
    <property type="entry name" value="SH3"/>
    <property type="match status" value="2"/>
</dbReference>
<comment type="similarity">
    <text evidence="1">Belongs to the RIMBP family.</text>
</comment>
<keyword evidence="3" id="KW-0677">Repeat</keyword>
<dbReference type="PROSITE" id="PS50002">
    <property type="entry name" value="SH3"/>
    <property type="match status" value="2"/>
</dbReference>
<evidence type="ECO:0000259" key="7">
    <source>
        <dbReference type="PROSITE" id="PS50002"/>
    </source>
</evidence>
<feature type="region of interest" description="Disordered" evidence="6">
    <location>
        <begin position="1211"/>
        <end position="1291"/>
    </location>
</feature>
<gene>
    <name evidence="9" type="ORF">HW555_005484</name>
</gene>
<feature type="domain" description="Fibronectin type-III" evidence="8">
    <location>
        <begin position="633"/>
        <end position="715"/>
    </location>
</feature>
<dbReference type="InterPro" id="IPR001452">
    <property type="entry name" value="SH3_domain"/>
</dbReference>
<dbReference type="CDD" id="cd12012">
    <property type="entry name" value="SH3_RIM-BP_2"/>
    <property type="match status" value="1"/>
</dbReference>
<evidence type="ECO:0000256" key="2">
    <source>
        <dbReference type="ARBA" id="ARBA00022443"/>
    </source>
</evidence>
<evidence type="ECO:0000256" key="1">
    <source>
        <dbReference type="ARBA" id="ARBA00010749"/>
    </source>
</evidence>
<evidence type="ECO:0000313" key="10">
    <source>
        <dbReference type="Proteomes" id="UP000648187"/>
    </source>
</evidence>
<dbReference type="FunFam" id="2.60.40.10:FF:000072">
    <property type="entry name" value="RIMS-binding protein 2 isoform X1"/>
    <property type="match status" value="1"/>
</dbReference>
<feature type="compositionally biased region" description="Low complexity" evidence="6">
    <location>
        <begin position="1211"/>
        <end position="1220"/>
    </location>
</feature>
<dbReference type="InterPro" id="IPR040325">
    <property type="entry name" value="RIMBP1/2/3"/>
</dbReference>
<reference evidence="9" key="1">
    <citation type="submission" date="2020-08" db="EMBL/GenBank/DDBJ databases">
        <title>Spodoptera exigua strain:BAW_Kor-Di-RS1 Genome sequencing and assembly.</title>
        <authorList>
            <person name="Kim J."/>
            <person name="Nam H.Y."/>
            <person name="Kwon M."/>
            <person name="Choi J.H."/>
            <person name="Cho S.R."/>
            <person name="Kim G.-H."/>
        </authorList>
    </citation>
    <scope>NUCLEOTIDE SEQUENCE</scope>
    <source>
        <strain evidence="9">BAW_Kor-Di-RS1</strain>
        <tissue evidence="9">Whole-body</tissue>
    </source>
</reference>
<evidence type="ECO:0000313" key="9">
    <source>
        <dbReference type="EMBL" id="KAF9417387.1"/>
    </source>
</evidence>
<proteinExistence type="inferred from homology"/>
<dbReference type="Gene3D" id="2.30.30.40">
    <property type="entry name" value="SH3 Domains"/>
    <property type="match status" value="2"/>
</dbReference>
<keyword evidence="2 4" id="KW-0728">SH3 domain</keyword>
<evidence type="ECO:0000259" key="8">
    <source>
        <dbReference type="PROSITE" id="PS50853"/>
    </source>
</evidence>
<feature type="domain" description="Fibronectin type-III" evidence="8">
    <location>
        <begin position="730"/>
        <end position="825"/>
    </location>
</feature>
<feature type="region of interest" description="Disordered" evidence="6">
    <location>
        <begin position="802"/>
        <end position="859"/>
    </location>
</feature>
<dbReference type="SMART" id="SM00060">
    <property type="entry name" value="FN3"/>
    <property type="match status" value="3"/>
</dbReference>
<dbReference type="Proteomes" id="UP000648187">
    <property type="component" value="Unassembled WGS sequence"/>
</dbReference>
<dbReference type="InterPro" id="IPR036028">
    <property type="entry name" value="SH3-like_dom_sf"/>
</dbReference>
<feature type="domain" description="SH3" evidence="7">
    <location>
        <begin position="1022"/>
        <end position="1090"/>
    </location>
</feature>
<feature type="compositionally biased region" description="Low complexity" evidence="6">
    <location>
        <begin position="918"/>
        <end position="940"/>
    </location>
</feature>
<dbReference type="Gene3D" id="2.60.40.10">
    <property type="entry name" value="Immunoglobulins"/>
    <property type="match status" value="3"/>
</dbReference>
<dbReference type="GO" id="GO:0007274">
    <property type="term" value="P:neuromuscular synaptic transmission"/>
    <property type="evidence" value="ECO:0007669"/>
    <property type="project" value="TreeGrafter"/>
</dbReference>
<dbReference type="CDD" id="cd00063">
    <property type="entry name" value="FN3"/>
    <property type="match status" value="2"/>
</dbReference>
<feature type="compositionally biased region" description="Polar residues" evidence="6">
    <location>
        <begin position="1223"/>
        <end position="1233"/>
    </location>
</feature>
<protein>
    <recommendedName>
        <fullName evidence="11">RIMS-binding protein 2</fullName>
    </recommendedName>
</protein>
<feature type="coiled-coil region" evidence="5">
    <location>
        <begin position="15"/>
        <end position="49"/>
    </location>
</feature>
<dbReference type="FunFam" id="2.30.30.40:FF:000023">
    <property type="entry name" value="RIMS-binding protein 2 isoform F"/>
    <property type="match status" value="1"/>
</dbReference>
<feature type="compositionally biased region" description="Low complexity" evidence="6">
    <location>
        <begin position="1256"/>
        <end position="1283"/>
    </location>
</feature>
<feature type="region of interest" description="Disordered" evidence="6">
    <location>
        <begin position="117"/>
        <end position="150"/>
    </location>
</feature>
<dbReference type="FunFam" id="2.30.30.40:FF:000016">
    <property type="entry name" value="RIMS-binding protein 2 isoform X2"/>
    <property type="match status" value="1"/>
</dbReference>
<dbReference type="Pfam" id="PF25523">
    <property type="entry name" value="Ig_RIMBP2"/>
    <property type="match status" value="1"/>
</dbReference>
<dbReference type="PROSITE" id="PS50853">
    <property type="entry name" value="FN3"/>
    <property type="match status" value="3"/>
</dbReference>
<sequence length="1324" mass="140485">KMSGYGTSMSGSGDTDALARRLRDAERARADAERAHADALAQLRAAQRSPIDQHNAALETVRCEELQLELSAALRARGQGGVTTWSNQSAQPASEIERIMAKIEQDNRILAELEHTRSTTHGIQSSGSNQALGEYHSPTPSPLPHSYGSSAGHAAICQSSTMPTLSSLHATGQFTAPSSNSVAYSMSAHNPTSYSNPVSAYSNTYGLPNTHQVTFTNPVTAPLVNNIGQISSTLAGLQSNLQNLTGNVTSLNLGTGMAPGMTGTISGSGLTSCLNNAQTNLSGGLTSTLGGLPSTLTSGLGNALSNLTGTQLGGLNTSLGATSAYGTGTGTYTNPLLSGGLGTNPMNIKLKPLDDIDLGISRYANTAGVGRVATPVTPHQPTWNLGLDSQFATDRLGLDSGFSHDRNQRAIARIMPNTGMDLEVRNSSHYMNGATETVDMLDIPGKGRLKARKYGVPPDPNASMLDAELLDGRRGLVPANFVQRLIGDDLLEFHQAIVSTLRDVDEATTAISELSISRDVARLSEVAELSDGAEDDDNAPRQLTLERQLNKSVLIGWTAPEGVQQANIESYHVYVDGVLKTTVKASERTRALVEGVDSNRPHRISVRSVTVSRRTSRDAACTMVIGRDTANMGPTCVRASGVTCSQAVISWLPANSNHQHVVCVNNVEVRTVKPGVYRHTITGLSPSTQYRVTVRAKHLRAGPPQSGIPIEEAPGAYTDFRTLPKGLPDPPNEIMVEAGPQDGTLLVTWQPVLRPPASGPVTGYAVYADGKKVTDVDSPTGDHALIDIGKLIGLNPKCVTVRTKSRDSQSSDSAPTPIPPAVLRGVATRMPRGPGPGPNQPGPVGYRGGPVQRPQPYQHHQQVIEHDENLSDKEIFPSANRHDPHAAQQSGIPAIEITKESATELGSEDEEATRRRPQQQPSQPTQASQQQSGQPYPSTQAYHGTQQPQYPPAGQFQSNQAYPGAGGGPGAPQQYQNPPPRNHHERGRPPNPHQYTARGGPPPGPRGPQPGARHAQAHPQSKRSRYFIALFDYDPTTMSPNPESCDEELPFSEGDTIKVWGDKDGDGFYWGECRGRRGYVPHNMVMEVSEQEVTGQPPKRDRWADAYANQPVRRMVALYDYDPQELSPNVDADKPFQAELSFQTGQIIHVYGDMDDDGFYMAEIDGVRGLVPSNFLADANDQYGAPGQGNQERGNTSSAVCEMNLATQARARGAASGPAPNTIARTSAGNTGTPPVQSPAAPPAGAAPGGPPPLGPLGAPAPASPARRAGPAVVPAPNVQVPATSTPATQPNLMQKFSEMTAPGGDILSKGKELIFMKFGLGGK</sequence>